<dbReference type="Proteomes" id="UP001501176">
    <property type="component" value="Unassembled WGS sequence"/>
</dbReference>
<evidence type="ECO:0000313" key="1">
    <source>
        <dbReference type="EMBL" id="GAA0234126.1"/>
    </source>
</evidence>
<comment type="caution">
    <text evidence="1">The sequence shown here is derived from an EMBL/GenBank/DDBJ whole genome shotgun (WGS) entry which is preliminary data.</text>
</comment>
<proteinExistence type="predicted"/>
<dbReference type="InterPro" id="IPR032710">
    <property type="entry name" value="NTF2-like_dom_sf"/>
</dbReference>
<protein>
    <recommendedName>
        <fullName evidence="3">Nuclear transport factor 2 family protein</fullName>
    </recommendedName>
</protein>
<keyword evidence="2" id="KW-1185">Reference proteome</keyword>
<reference evidence="1 2" key="1">
    <citation type="journal article" date="2019" name="Int. J. Syst. Evol. Microbiol.">
        <title>The Global Catalogue of Microorganisms (GCM) 10K type strain sequencing project: providing services to taxonomists for standard genome sequencing and annotation.</title>
        <authorList>
            <consortium name="The Broad Institute Genomics Platform"/>
            <consortium name="The Broad Institute Genome Sequencing Center for Infectious Disease"/>
            <person name="Wu L."/>
            <person name="Ma J."/>
        </authorList>
    </citation>
    <scope>NUCLEOTIDE SEQUENCE [LARGE SCALE GENOMIC DNA]</scope>
    <source>
        <strain evidence="1 2">JCM 16240</strain>
    </source>
</reference>
<name>A0ABN0TZG7_9BURK</name>
<gene>
    <name evidence="1" type="ORF">GCM10009125_23850</name>
</gene>
<organism evidence="1 2">
    <name type="scientific">Castellaniella daejeonensis</name>
    <dbReference type="NCBI Taxonomy" id="659013"/>
    <lineage>
        <taxon>Bacteria</taxon>
        <taxon>Pseudomonadati</taxon>
        <taxon>Pseudomonadota</taxon>
        <taxon>Betaproteobacteria</taxon>
        <taxon>Burkholderiales</taxon>
        <taxon>Alcaligenaceae</taxon>
        <taxon>Castellaniella</taxon>
    </lineage>
</organism>
<dbReference type="RefSeq" id="WP_325126415.1">
    <property type="nucleotide sequence ID" value="NZ_BAAAFN010000015.1"/>
</dbReference>
<dbReference type="SUPFAM" id="SSF54427">
    <property type="entry name" value="NTF2-like"/>
    <property type="match status" value="1"/>
</dbReference>
<accession>A0ABN0TZG7</accession>
<dbReference type="EMBL" id="BAAAFN010000015">
    <property type="protein sequence ID" value="GAA0234126.1"/>
    <property type="molecule type" value="Genomic_DNA"/>
</dbReference>
<evidence type="ECO:0008006" key="3">
    <source>
        <dbReference type="Google" id="ProtNLM"/>
    </source>
</evidence>
<evidence type="ECO:0000313" key="2">
    <source>
        <dbReference type="Proteomes" id="UP001501176"/>
    </source>
</evidence>
<sequence length="117" mass="13436">MATIKDAIEDLFNTPELTAAEAVERHFAPSFRQRVNGSWVDYSTFLARIASLREIVGRVTITVLDEFSDGNRYAERHVIDLLRRDGSRIIQEVYLFGERSLDGRFNRIEETTLAIES</sequence>